<dbReference type="AlphaFoldDB" id="A0A061GRW7"/>
<dbReference type="SMART" id="SM00343">
    <property type="entry name" value="ZnF_C2HC"/>
    <property type="match status" value="1"/>
</dbReference>
<dbReference type="SUPFAM" id="SSF57756">
    <property type="entry name" value="Retrovirus zinc finger-like domains"/>
    <property type="match status" value="1"/>
</dbReference>
<dbReference type="Gene3D" id="4.10.60.10">
    <property type="entry name" value="Zinc finger, CCHC-type"/>
    <property type="match status" value="1"/>
</dbReference>
<sequence length="176" mass="20550">MTKLPLIKDIASTFIYEFIKVKVSQRGFRKDQCASWKNRNKIDSNKNEELICYECKKPGHFKSECPLLKDETPKKNKKSKKAMVAAAWSDSDTSSSEIDDEKSEERANICLMAQKDETEVSSSPYINSYDDLQDEYECLYDEFEKLFSKYKSLKKKAALLENDLEQIKQEFTFVFE</sequence>
<dbReference type="OMA" id="ELICYEC"/>
<reference evidence="5 6" key="1">
    <citation type="journal article" date="2013" name="Genome Biol.">
        <title>The genome sequence of the most widely cultivated cacao type and its use to identify candidate genes regulating pod color.</title>
        <authorList>
            <person name="Motamayor J.C."/>
            <person name="Mockaitis K."/>
            <person name="Schmutz J."/>
            <person name="Haiminen N."/>
            <person name="Iii D.L."/>
            <person name="Cornejo O."/>
            <person name="Findley S.D."/>
            <person name="Zheng P."/>
            <person name="Utro F."/>
            <person name="Royaert S."/>
            <person name="Saski C."/>
            <person name="Jenkins J."/>
            <person name="Podicheti R."/>
            <person name="Zhao M."/>
            <person name="Scheffler B.E."/>
            <person name="Stack J.C."/>
            <person name="Feltus F.A."/>
            <person name="Mustiga G.M."/>
            <person name="Amores F."/>
            <person name="Phillips W."/>
            <person name="Marelli J.P."/>
            <person name="May G.D."/>
            <person name="Shapiro H."/>
            <person name="Ma J."/>
            <person name="Bustamante C.D."/>
            <person name="Schnell R.J."/>
            <person name="Main D."/>
            <person name="Gilbert D."/>
            <person name="Parida L."/>
            <person name="Kuhn D.N."/>
        </authorList>
    </citation>
    <scope>NUCLEOTIDE SEQUENCE [LARGE SCALE GENOMIC DNA]</scope>
    <source>
        <strain evidence="6">cv. Matina 1-6</strain>
    </source>
</reference>
<evidence type="ECO:0000313" key="5">
    <source>
        <dbReference type="EMBL" id="EOY32231.1"/>
    </source>
</evidence>
<dbReference type="HOGENOM" id="CLU_1527864_0_0_1"/>
<keyword evidence="1" id="KW-0862">Zinc</keyword>
<dbReference type="Pfam" id="PF00098">
    <property type="entry name" value="zf-CCHC"/>
    <property type="match status" value="1"/>
</dbReference>
<accession>A0A061GRW7</accession>
<evidence type="ECO:0000259" key="4">
    <source>
        <dbReference type="PROSITE" id="PS50158"/>
    </source>
</evidence>
<name>A0A061GRW7_THECC</name>
<feature type="region of interest" description="Disordered" evidence="3">
    <location>
        <begin position="71"/>
        <end position="104"/>
    </location>
</feature>
<gene>
    <name evidence="5" type="ORF">TCM_039845</name>
</gene>
<keyword evidence="1" id="KW-0863">Zinc-finger</keyword>
<dbReference type="Proteomes" id="UP000026915">
    <property type="component" value="Chromosome 9"/>
</dbReference>
<dbReference type="InParanoid" id="A0A061GRW7"/>
<keyword evidence="2" id="KW-0175">Coiled coil</keyword>
<evidence type="ECO:0000256" key="3">
    <source>
        <dbReference type="SAM" id="MobiDB-lite"/>
    </source>
</evidence>
<dbReference type="PROSITE" id="PS50158">
    <property type="entry name" value="ZF_CCHC"/>
    <property type="match status" value="1"/>
</dbReference>
<protein>
    <recommendedName>
        <fullName evidence="4">CCHC-type domain-containing protein</fullName>
    </recommendedName>
</protein>
<dbReference type="Gramene" id="EOY32231">
    <property type="protein sequence ID" value="EOY32231"/>
    <property type="gene ID" value="TCM_039845"/>
</dbReference>
<dbReference type="GO" id="GO:0008270">
    <property type="term" value="F:zinc ion binding"/>
    <property type="evidence" value="ECO:0007669"/>
    <property type="project" value="UniProtKB-KW"/>
</dbReference>
<dbReference type="EMBL" id="CM001887">
    <property type="protein sequence ID" value="EOY32231.1"/>
    <property type="molecule type" value="Genomic_DNA"/>
</dbReference>
<keyword evidence="1" id="KW-0479">Metal-binding</keyword>
<feature type="compositionally biased region" description="Low complexity" evidence="3">
    <location>
        <begin position="82"/>
        <end position="96"/>
    </location>
</feature>
<dbReference type="GO" id="GO:0003676">
    <property type="term" value="F:nucleic acid binding"/>
    <property type="evidence" value="ECO:0007669"/>
    <property type="project" value="InterPro"/>
</dbReference>
<evidence type="ECO:0000256" key="1">
    <source>
        <dbReference type="PROSITE-ProRule" id="PRU00047"/>
    </source>
</evidence>
<feature type="coiled-coil region" evidence="2">
    <location>
        <begin position="129"/>
        <end position="170"/>
    </location>
</feature>
<evidence type="ECO:0000313" key="6">
    <source>
        <dbReference type="Proteomes" id="UP000026915"/>
    </source>
</evidence>
<keyword evidence="6" id="KW-1185">Reference proteome</keyword>
<evidence type="ECO:0000256" key="2">
    <source>
        <dbReference type="SAM" id="Coils"/>
    </source>
</evidence>
<dbReference type="InterPro" id="IPR036875">
    <property type="entry name" value="Znf_CCHC_sf"/>
</dbReference>
<proteinExistence type="predicted"/>
<organism evidence="5 6">
    <name type="scientific">Theobroma cacao</name>
    <name type="common">Cacao</name>
    <name type="synonym">Cocoa</name>
    <dbReference type="NCBI Taxonomy" id="3641"/>
    <lineage>
        <taxon>Eukaryota</taxon>
        <taxon>Viridiplantae</taxon>
        <taxon>Streptophyta</taxon>
        <taxon>Embryophyta</taxon>
        <taxon>Tracheophyta</taxon>
        <taxon>Spermatophyta</taxon>
        <taxon>Magnoliopsida</taxon>
        <taxon>eudicotyledons</taxon>
        <taxon>Gunneridae</taxon>
        <taxon>Pentapetalae</taxon>
        <taxon>rosids</taxon>
        <taxon>malvids</taxon>
        <taxon>Malvales</taxon>
        <taxon>Malvaceae</taxon>
        <taxon>Byttnerioideae</taxon>
        <taxon>Theobroma</taxon>
    </lineage>
</organism>
<feature type="domain" description="CCHC-type" evidence="4">
    <location>
        <begin position="52"/>
        <end position="66"/>
    </location>
</feature>
<dbReference type="InterPro" id="IPR001878">
    <property type="entry name" value="Znf_CCHC"/>
</dbReference>